<name>A0A084R062_STAC4</name>
<sequence length="154" mass="17433">MKQFKTPRAMVAVVVDKNKNDENTLGKADDFLLPPSEGDSWECLRQAQDFTQVLEAQKTGKEDMVSQLRRILKSMELDLAHSVAEVDQLKRLWEDKDGANAKRFKSGSISEDLLSMACMTQDLILPPLAEHLYDMGLIQSKRAYEVLKEHRAGP</sequence>
<gene>
    <name evidence="1" type="ORF">S40285_10505</name>
</gene>
<accession>A0A084R062</accession>
<dbReference type="AlphaFoldDB" id="A0A084R062"/>
<dbReference type="HOGENOM" id="CLU_1705402_0_0_1"/>
<dbReference type="InParanoid" id="A0A084R062"/>
<proteinExistence type="predicted"/>
<keyword evidence="2" id="KW-1185">Reference proteome</keyword>
<protein>
    <submittedName>
        <fullName evidence="1">Uncharacterized protein</fullName>
    </submittedName>
</protein>
<evidence type="ECO:0000313" key="2">
    <source>
        <dbReference type="Proteomes" id="UP000028524"/>
    </source>
</evidence>
<dbReference type="EMBL" id="KL659401">
    <property type="protein sequence ID" value="KFA69597.1"/>
    <property type="molecule type" value="Genomic_DNA"/>
</dbReference>
<dbReference type="Proteomes" id="UP000028524">
    <property type="component" value="Unassembled WGS sequence"/>
</dbReference>
<evidence type="ECO:0000313" key="1">
    <source>
        <dbReference type="EMBL" id="KFA69597.1"/>
    </source>
</evidence>
<reference evidence="1 2" key="1">
    <citation type="journal article" date="2014" name="BMC Genomics">
        <title>Comparative genome sequencing reveals chemotype-specific gene clusters in the toxigenic black mold Stachybotrys.</title>
        <authorList>
            <person name="Semeiks J."/>
            <person name="Borek D."/>
            <person name="Otwinowski Z."/>
            <person name="Grishin N.V."/>
        </authorList>
    </citation>
    <scope>NUCLEOTIDE SEQUENCE [LARGE SCALE GENOMIC DNA]</scope>
    <source>
        <strain evidence="1 2">IBT 40285</strain>
    </source>
</reference>
<organism evidence="1 2">
    <name type="scientific">Stachybotrys chlorohalonatus (strain IBT 40285)</name>
    <dbReference type="NCBI Taxonomy" id="1283841"/>
    <lineage>
        <taxon>Eukaryota</taxon>
        <taxon>Fungi</taxon>
        <taxon>Dikarya</taxon>
        <taxon>Ascomycota</taxon>
        <taxon>Pezizomycotina</taxon>
        <taxon>Sordariomycetes</taxon>
        <taxon>Hypocreomycetidae</taxon>
        <taxon>Hypocreales</taxon>
        <taxon>Stachybotryaceae</taxon>
        <taxon>Stachybotrys</taxon>
    </lineage>
</organism>